<dbReference type="CDD" id="cd04664">
    <property type="entry name" value="NUDIX_DHNTPase_like"/>
    <property type="match status" value="1"/>
</dbReference>
<proteinExistence type="predicted"/>
<gene>
    <name evidence="2" type="ORF">SDC9_100782</name>
</gene>
<dbReference type="InterPro" id="IPR000086">
    <property type="entry name" value="NUDIX_hydrolase_dom"/>
</dbReference>
<dbReference type="SUPFAM" id="SSF55811">
    <property type="entry name" value="Nudix"/>
    <property type="match status" value="1"/>
</dbReference>
<reference evidence="2" key="1">
    <citation type="submission" date="2019-08" db="EMBL/GenBank/DDBJ databases">
        <authorList>
            <person name="Kucharzyk K."/>
            <person name="Murdoch R.W."/>
            <person name="Higgins S."/>
            <person name="Loffler F."/>
        </authorList>
    </citation>
    <scope>NUCLEOTIDE SEQUENCE</scope>
</reference>
<feature type="domain" description="Nudix hydrolase" evidence="1">
    <location>
        <begin position="1"/>
        <end position="140"/>
    </location>
</feature>
<name>A0A645ALM3_9ZZZZ</name>
<comment type="caution">
    <text evidence="2">The sequence shown here is derived from an EMBL/GenBank/DDBJ whole genome shotgun (WGS) entry which is preliminary data.</text>
</comment>
<evidence type="ECO:0000259" key="1">
    <source>
        <dbReference type="PROSITE" id="PS51462"/>
    </source>
</evidence>
<dbReference type="PROSITE" id="PS51462">
    <property type="entry name" value="NUDIX"/>
    <property type="match status" value="1"/>
</dbReference>
<accession>A0A645ALM3</accession>
<dbReference type="Pfam" id="PF00293">
    <property type="entry name" value="NUDIX"/>
    <property type="match status" value="1"/>
</dbReference>
<dbReference type="EMBL" id="VSSQ01014607">
    <property type="protein sequence ID" value="MPM54010.1"/>
    <property type="molecule type" value="Genomic_DNA"/>
</dbReference>
<organism evidence="2">
    <name type="scientific">bioreactor metagenome</name>
    <dbReference type="NCBI Taxonomy" id="1076179"/>
    <lineage>
        <taxon>unclassified sequences</taxon>
        <taxon>metagenomes</taxon>
        <taxon>ecological metagenomes</taxon>
    </lineage>
</organism>
<protein>
    <recommendedName>
        <fullName evidence="1">Nudix hydrolase domain-containing protein</fullName>
    </recommendedName>
</protein>
<evidence type="ECO:0000313" key="2">
    <source>
        <dbReference type="EMBL" id="MPM54010.1"/>
    </source>
</evidence>
<dbReference type="Gene3D" id="3.90.79.10">
    <property type="entry name" value="Nucleoside Triphosphate Pyrophosphohydrolase"/>
    <property type="match status" value="1"/>
</dbReference>
<sequence length="149" mass="17252">MRAPYQVLVFPYYISNNGIEYAIFRRSDAGWWQAISGGGEEGETFFESAKREAWEEGGIPKDSHYIKLDTLSSIPAEQFNDSVNWDKSIYVIPENCYGVKVIDKQIVLSEEHTECKWMSYEEAVSYLKWDGNKVALWELNKRLSKEHGL</sequence>
<dbReference type="InterPro" id="IPR015797">
    <property type="entry name" value="NUDIX_hydrolase-like_dom_sf"/>
</dbReference>
<dbReference type="AlphaFoldDB" id="A0A645ALM3"/>